<feature type="region of interest" description="Disordered" evidence="1">
    <location>
        <begin position="190"/>
        <end position="323"/>
    </location>
</feature>
<comment type="caution">
    <text evidence="3">The sequence shown here is derived from an EMBL/GenBank/DDBJ whole genome shotgun (WGS) entry which is preliminary data.</text>
</comment>
<feature type="region of interest" description="Disordered" evidence="1">
    <location>
        <begin position="1"/>
        <end position="31"/>
    </location>
</feature>
<feature type="compositionally biased region" description="Polar residues" evidence="1">
    <location>
        <begin position="207"/>
        <end position="217"/>
    </location>
</feature>
<proteinExistence type="predicted"/>
<gene>
    <name evidence="3" type="ORF">NDN08_002787</name>
</gene>
<dbReference type="PANTHER" id="PTHR14030">
    <property type="entry name" value="MITOTIC CHECKPOINT SERINE/THREONINE-PROTEIN KINASE BUB1"/>
    <property type="match status" value="1"/>
</dbReference>
<protein>
    <recommendedName>
        <fullName evidence="2">BUB1 N-terminal domain-containing protein</fullName>
    </recommendedName>
</protein>
<dbReference type="SMART" id="SM00777">
    <property type="entry name" value="Mad3_BUB1_I"/>
    <property type="match status" value="1"/>
</dbReference>
<dbReference type="InterPro" id="IPR013212">
    <property type="entry name" value="Mad3/Bub1_I"/>
</dbReference>
<dbReference type="InterPro" id="IPR015661">
    <property type="entry name" value="Bub1/Mad3"/>
</dbReference>
<dbReference type="Pfam" id="PF08311">
    <property type="entry name" value="Mad3_BUB1_I"/>
    <property type="match status" value="1"/>
</dbReference>
<accession>A0AAV8UW65</accession>
<feature type="domain" description="BUB1 N-terminal" evidence="2">
    <location>
        <begin position="47"/>
        <end position="210"/>
    </location>
</feature>
<feature type="compositionally biased region" description="Polar residues" evidence="1">
    <location>
        <begin position="268"/>
        <end position="288"/>
    </location>
</feature>
<feature type="compositionally biased region" description="Basic and acidic residues" evidence="1">
    <location>
        <begin position="193"/>
        <end position="206"/>
    </location>
</feature>
<reference evidence="3 4" key="1">
    <citation type="journal article" date="2023" name="Nat. Commun.">
        <title>Origin of minicircular mitochondrial genomes in red algae.</title>
        <authorList>
            <person name="Lee Y."/>
            <person name="Cho C.H."/>
            <person name="Lee Y.M."/>
            <person name="Park S.I."/>
            <person name="Yang J.H."/>
            <person name="West J.A."/>
            <person name="Bhattacharya D."/>
            <person name="Yoon H.S."/>
        </authorList>
    </citation>
    <scope>NUCLEOTIDE SEQUENCE [LARGE SCALE GENOMIC DNA]</scope>
    <source>
        <strain evidence="3 4">CCMP1338</strain>
        <tissue evidence="3">Whole cell</tissue>
    </source>
</reference>
<dbReference type="PROSITE" id="PS51489">
    <property type="entry name" value="BUB1_N"/>
    <property type="match status" value="1"/>
</dbReference>
<feature type="compositionally biased region" description="Basic and acidic residues" evidence="1">
    <location>
        <begin position="8"/>
        <end position="31"/>
    </location>
</feature>
<keyword evidence="4" id="KW-1185">Reference proteome</keyword>
<evidence type="ECO:0000256" key="1">
    <source>
        <dbReference type="SAM" id="MobiDB-lite"/>
    </source>
</evidence>
<dbReference type="GO" id="GO:0007094">
    <property type="term" value="P:mitotic spindle assembly checkpoint signaling"/>
    <property type="evidence" value="ECO:0007669"/>
    <property type="project" value="InterPro"/>
</dbReference>
<dbReference type="EMBL" id="JAMWBK010000003">
    <property type="protein sequence ID" value="KAJ8906294.1"/>
    <property type="molecule type" value="Genomic_DNA"/>
</dbReference>
<evidence type="ECO:0000313" key="3">
    <source>
        <dbReference type="EMBL" id="KAJ8906294.1"/>
    </source>
</evidence>
<dbReference type="Proteomes" id="UP001157974">
    <property type="component" value="Unassembled WGS sequence"/>
</dbReference>
<name>A0AAV8UW65_9RHOD</name>
<feature type="compositionally biased region" description="Basic and acidic residues" evidence="1">
    <location>
        <begin position="291"/>
        <end position="317"/>
    </location>
</feature>
<sequence>MAEPAHINVKESPRWETSKENVRPRAQGRDPKLLEAALKANPLNKPELPELPVPDDSQDPLQLYYDFVLRVEQSLPGGCKELVVLLEAVTKKLVVHEEYKNSEKNVRLWLSYADLIPDPKIAYEYMKTNEIGTENPFFYEAWALVMEERGALKKANELLSIGCARFEGNTRLESLREGFDIRATESLAQSLAAHDDRERSSRERVNRPSSVQPSGTGKRTPGFTVFTDEPGFDAASTEVTRPTFRTIPTQKSSIKENREKPAKWSDRTMPQTQSYRATSSTPRSSSIAIYTDDHQVHQVSSTKEKESPRRLLSEIKRSSRFLR</sequence>
<dbReference type="AlphaFoldDB" id="A0AAV8UW65"/>
<evidence type="ECO:0000313" key="4">
    <source>
        <dbReference type="Proteomes" id="UP001157974"/>
    </source>
</evidence>
<organism evidence="3 4">
    <name type="scientific">Rhodosorus marinus</name>
    <dbReference type="NCBI Taxonomy" id="101924"/>
    <lineage>
        <taxon>Eukaryota</taxon>
        <taxon>Rhodophyta</taxon>
        <taxon>Stylonematophyceae</taxon>
        <taxon>Stylonematales</taxon>
        <taxon>Stylonemataceae</taxon>
        <taxon>Rhodosorus</taxon>
    </lineage>
</organism>
<feature type="compositionally biased region" description="Basic and acidic residues" evidence="1">
    <location>
        <begin position="253"/>
        <end position="266"/>
    </location>
</feature>
<evidence type="ECO:0000259" key="2">
    <source>
        <dbReference type="PROSITE" id="PS51489"/>
    </source>
</evidence>
<dbReference type="Gene3D" id="1.25.40.430">
    <property type="match status" value="1"/>
</dbReference>